<keyword evidence="3" id="KW-1185">Reference proteome</keyword>
<dbReference type="GeneID" id="32901191"/>
<evidence type="ECO:0000256" key="1">
    <source>
        <dbReference type="SAM" id="Coils"/>
    </source>
</evidence>
<organism evidence="2 3">
    <name type="scientific">Candidatus Nitrosomarinus catalinensis</name>
    <dbReference type="NCBI Taxonomy" id="1898749"/>
    <lineage>
        <taxon>Archaea</taxon>
        <taxon>Nitrososphaerota</taxon>
        <taxon>Nitrososphaeria</taxon>
        <taxon>Nitrosopumilales</taxon>
        <taxon>Nitrosopumilaceae</taxon>
        <taxon>Candidatus Nitrosomarinus</taxon>
    </lineage>
</organism>
<dbReference type="EMBL" id="CP021324">
    <property type="protein sequence ID" value="ARS64332.1"/>
    <property type="molecule type" value="Genomic_DNA"/>
</dbReference>
<reference evidence="2 3" key="1">
    <citation type="journal article" date="2017" name="Environ. Microbiol.">
        <title>Genome and epigenome of a novel marine Thaumarchaeota strain suggest viral infection, phosphorothioation DNA modification and multiple restriction systems.</title>
        <authorList>
            <person name="Ahlgren N.A."/>
            <person name="Chen Y."/>
            <person name="Needham D.M."/>
            <person name="Parada A.E."/>
            <person name="Sachdeva R."/>
            <person name="Trinh V."/>
            <person name="Chen T."/>
            <person name="Fuhrman J.A."/>
        </authorList>
    </citation>
    <scope>NUCLEOTIDE SEQUENCE [LARGE SCALE GENOMIC DNA]</scope>
    <source>
        <strain evidence="2 3">SPOT01</strain>
    </source>
</reference>
<feature type="coiled-coil region" evidence="1">
    <location>
        <begin position="27"/>
        <end position="54"/>
    </location>
</feature>
<keyword evidence="1" id="KW-0175">Coiled coil</keyword>
<dbReference type="PANTHER" id="PTHR36507:SF1">
    <property type="entry name" value="BLL1555 PROTEIN"/>
    <property type="match status" value="1"/>
</dbReference>
<name>A0A2Z2HJQ1_9ARCH</name>
<proteinExistence type="predicted"/>
<dbReference type="SUPFAM" id="SSF49503">
    <property type="entry name" value="Cupredoxins"/>
    <property type="match status" value="1"/>
</dbReference>
<dbReference type="InterPro" id="IPR052721">
    <property type="entry name" value="ET_Amicyanin"/>
</dbReference>
<accession>A0A2Z2HJQ1</accession>
<evidence type="ECO:0000313" key="2">
    <source>
        <dbReference type="EMBL" id="ARS64332.1"/>
    </source>
</evidence>
<gene>
    <name evidence="2" type="ORF">NMSP_0711</name>
</gene>
<dbReference type="PANTHER" id="PTHR36507">
    <property type="entry name" value="BLL1555 PROTEIN"/>
    <property type="match status" value="1"/>
</dbReference>
<sequence>MKLLYAVLVLVITGSATTTIYFTYYTTTFYTADVSQLENKVASLESEILNLKSSIDSNLKNAYDDGYSAGIAEQSSSSDAFSSNLSSSNTDAVSTITRTIGTVEESGYSTDCAVSMGGDGCYTPVTLSANVGDKIIMTNTDSTGVHSFTSGTVNGFTLSSDGTFDTGILMSGDSFEWTPTVSGEYPYYCMLHAWQVGTIIVN</sequence>
<dbReference type="AlphaFoldDB" id="A0A2Z2HJQ1"/>
<dbReference type="OrthoDB" id="4392at2157"/>
<evidence type="ECO:0000313" key="3">
    <source>
        <dbReference type="Proteomes" id="UP000249949"/>
    </source>
</evidence>
<dbReference type="KEGG" id="nct:NMSP_0711"/>
<dbReference type="InterPro" id="IPR008972">
    <property type="entry name" value="Cupredoxin"/>
</dbReference>
<dbReference type="Gene3D" id="2.60.40.420">
    <property type="entry name" value="Cupredoxins - blue copper proteins"/>
    <property type="match status" value="1"/>
</dbReference>
<dbReference type="Proteomes" id="UP000249949">
    <property type="component" value="Chromosome"/>
</dbReference>
<protein>
    <recommendedName>
        <fullName evidence="4">Plastocyanin</fullName>
    </recommendedName>
</protein>
<evidence type="ECO:0008006" key="4">
    <source>
        <dbReference type="Google" id="ProtNLM"/>
    </source>
</evidence>
<dbReference type="RefSeq" id="WP_086907456.1">
    <property type="nucleotide sequence ID" value="NZ_CP021324.1"/>
</dbReference>